<keyword evidence="9" id="KW-0539">Nucleus</keyword>
<keyword evidence="8" id="KW-0675">Receptor</keyword>
<dbReference type="AlphaFoldDB" id="A0A9P0HRU4"/>
<keyword evidence="3" id="KW-0863">Zinc-finger</keyword>
<protein>
    <recommendedName>
        <fullName evidence="11">Nuclear receptor domain-containing protein</fullName>
    </recommendedName>
</protein>
<dbReference type="Proteomes" id="UP001152798">
    <property type="component" value="Chromosome 7"/>
</dbReference>
<dbReference type="GO" id="GO:0043565">
    <property type="term" value="F:sequence-specific DNA binding"/>
    <property type="evidence" value="ECO:0007669"/>
    <property type="project" value="InterPro"/>
</dbReference>
<sequence length="188" mass="19648">MAGRDTGVVMATRVGVGDGVSPQSGPRPRPGSVSLVAVLCGAPGYGGDLGFPPRGLVPWREDEALLSLRGDTPGTNSTQSAGSNGDKGQNIECVVCGDKSSGKHYGQFTCEVLQGVALLKRLGNSSATYIPGNTCGPNRRGRLPHLHRTRTFITAINRLMQRTTPKPAKWSSIIGPVESSVSSQRHGG</sequence>
<feature type="region of interest" description="Disordered" evidence="10">
    <location>
        <begin position="164"/>
        <end position="188"/>
    </location>
</feature>
<keyword evidence="6" id="KW-0238">DNA-binding</keyword>
<feature type="compositionally biased region" description="Polar residues" evidence="10">
    <location>
        <begin position="179"/>
        <end position="188"/>
    </location>
</feature>
<dbReference type="OrthoDB" id="5771769at2759"/>
<proteinExistence type="predicted"/>
<dbReference type="InterPro" id="IPR013088">
    <property type="entry name" value="Znf_NHR/GATA"/>
</dbReference>
<dbReference type="SUPFAM" id="SSF57716">
    <property type="entry name" value="Glucocorticoid receptor-like (DNA-binding domain)"/>
    <property type="match status" value="1"/>
</dbReference>
<evidence type="ECO:0000256" key="1">
    <source>
        <dbReference type="ARBA" id="ARBA00004123"/>
    </source>
</evidence>
<evidence type="ECO:0000256" key="7">
    <source>
        <dbReference type="ARBA" id="ARBA00023163"/>
    </source>
</evidence>
<reference evidence="12" key="1">
    <citation type="submission" date="2022-01" db="EMBL/GenBank/DDBJ databases">
        <authorList>
            <person name="King R."/>
        </authorList>
    </citation>
    <scope>NUCLEOTIDE SEQUENCE</scope>
</reference>
<keyword evidence="7" id="KW-0804">Transcription</keyword>
<evidence type="ECO:0000256" key="2">
    <source>
        <dbReference type="ARBA" id="ARBA00022723"/>
    </source>
</evidence>
<dbReference type="GO" id="GO:0008270">
    <property type="term" value="F:zinc ion binding"/>
    <property type="evidence" value="ECO:0007669"/>
    <property type="project" value="UniProtKB-KW"/>
</dbReference>
<evidence type="ECO:0000256" key="8">
    <source>
        <dbReference type="ARBA" id="ARBA00023170"/>
    </source>
</evidence>
<feature type="region of interest" description="Disordered" evidence="10">
    <location>
        <begin position="68"/>
        <end position="88"/>
    </location>
</feature>
<dbReference type="GO" id="GO:0003700">
    <property type="term" value="F:DNA-binding transcription factor activity"/>
    <property type="evidence" value="ECO:0007669"/>
    <property type="project" value="InterPro"/>
</dbReference>
<evidence type="ECO:0000313" key="13">
    <source>
        <dbReference type="Proteomes" id="UP001152798"/>
    </source>
</evidence>
<dbReference type="InterPro" id="IPR001628">
    <property type="entry name" value="Znf_hrmn_rcpt"/>
</dbReference>
<feature type="compositionally biased region" description="Polar residues" evidence="10">
    <location>
        <begin position="73"/>
        <end position="87"/>
    </location>
</feature>
<dbReference type="GO" id="GO:0005634">
    <property type="term" value="C:nucleus"/>
    <property type="evidence" value="ECO:0007669"/>
    <property type="project" value="UniProtKB-SubCell"/>
</dbReference>
<name>A0A9P0HRU4_NEZVI</name>
<evidence type="ECO:0000259" key="11">
    <source>
        <dbReference type="Pfam" id="PF00105"/>
    </source>
</evidence>
<keyword evidence="5" id="KW-0805">Transcription regulation</keyword>
<evidence type="ECO:0000256" key="5">
    <source>
        <dbReference type="ARBA" id="ARBA00023015"/>
    </source>
</evidence>
<evidence type="ECO:0000256" key="6">
    <source>
        <dbReference type="ARBA" id="ARBA00023125"/>
    </source>
</evidence>
<comment type="subcellular location">
    <subcellularLocation>
        <location evidence="1">Nucleus</location>
    </subcellularLocation>
</comment>
<evidence type="ECO:0000256" key="4">
    <source>
        <dbReference type="ARBA" id="ARBA00022833"/>
    </source>
</evidence>
<feature type="domain" description="Nuclear receptor" evidence="11">
    <location>
        <begin position="92"/>
        <end position="127"/>
    </location>
</feature>
<evidence type="ECO:0000256" key="10">
    <source>
        <dbReference type="SAM" id="MobiDB-lite"/>
    </source>
</evidence>
<keyword evidence="2" id="KW-0479">Metal-binding</keyword>
<dbReference type="Gene3D" id="3.30.50.10">
    <property type="entry name" value="Erythroid Transcription Factor GATA-1, subunit A"/>
    <property type="match status" value="1"/>
</dbReference>
<dbReference type="Pfam" id="PF00105">
    <property type="entry name" value="zf-C4"/>
    <property type="match status" value="1"/>
</dbReference>
<dbReference type="EMBL" id="OV725083">
    <property type="protein sequence ID" value="CAH1407013.1"/>
    <property type="molecule type" value="Genomic_DNA"/>
</dbReference>
<evidence type="ECO:0000256" key="9">
    <source>
        <dbReference type="ARBA" id="ARBA00023242"/>
    </source>
</evidence>
<accession>A0A9P0HRU4</accession>
<keyword evidence="4" id="KW-0862">Zinc</keyword>
<keyword evidence="13" id="KW-1185">Reference proteome</keyword>
<evidence type="ECO:0000256" key="3">
    <source>
        <dbReference type="ARBA" id="ARBA00022771"/>
    </source>
</evidence>
<evidence type="ECO:0000313" key="12">
    <source>
        <dbReference type="EMBL" id="CAH1407013.1"/>
    </source>
</evidence>
<gene>
    <name evidence="12" type="ORF">NEZAVI_LOCUS14833</name>
</gene>
<organism evidence="12 13">
    <name type="scientific">Nezara viridula</name>
    <name type="common">Southern green stink bug</name>
    <name type="synonym">Cimex viridulus</name>
    <dbReference type="NCBI Taxonomy" id="85310"/>
    <lineage>
        <taxon>Eukaryota</taxon>
        <taxon>Metazoa</taxon>
        <taxon>Ecdysozoa</taxon>
        <taxon>Arthropoda</taxon>
        <taxon>Hexapoda</taxon>
        <taxon>Insecta</taxon>
        <taxon>Pterygota</taxon>
        <taxon>Neoptera</taxon>
        <taxon>Paraneoptera</taxon>
        <taxon>Hemiptera</taxon>
        <taxon>Heteroptera</taxon>
        <taxon>Panheteroptera</taxon>
        <taxon>Pentatomomorpha</taxon>
        <taxon>Pentatomoidea</taxon>
        <taxon>Pentatomidae</taxon>
        <taxon>Pentatominae</taxon>
        <taxon>Nezara</taxon>
    </lineage>
</organism>